<keyword evidence="10" id="KW-1185">Reference proteome</keyword>
<comment type="similarity">
    <text evidence="2">Belongs to the ATPase delta chain family.</text>
</comment>
<dbReference type="Proteomes" id="UP000269721">
    <property type="component" value="Unassembled WGS sequence"/>
</dbReference>
<evidence type="ECO:0000256" key="4">
    <source>
        <dbReference type="ARBA" id="ARBA00022448"/>
    </source>
</evidence>
<reference evidence="10" key="1">
    <citation type="journal article" date="2018" name="Nat. Microbiol.">
        <title>Leveraging single-cell genomics to expand the fungal tree of life.</title>
        <authorList>
            <person name="Ahrendt S.R."/>
            <person name="Quandt C.A."/>
            <person name="Ciobanu D."/>
            <person name="Clum A."/>
            <person name="Salamov A."/>
            <person name="Andreopoulos B."/>
            <person name="Cheng J.F."/>
            <person name="Woyke T."/>
            <person name="Pelin A."/>
            <person name="Henrissat B."/>
            <person name="Reynolds N.K."/>
            <person name="Benny G.L."/>
            <person name="Smith M.E."/>
            <person name="James T.Y."/>
            <person name="Grigoriev I.V."/>
        </authorList>
    </citation>
    <scope>NUCLEOTIDE SEQUENCE [LARGE SCALE GENOMIC DNA]</scope>
</reference>
<keyword evidence="7" id="KW-0472">Membrane</keyword>
<evidence type="ECO:0000256" key="5">
    <source>
        <dbReference type="ARBA" id="ARBA00022781"/>
    </source>
</evidence>
<evidence type="ECO:0000256" key="2">
    <source>
        <dbReference type="ARBA" id="ARBA00007046"/>
    </source>
</evidence>
<keyword evidence="4" id="KW-0813">Transport</keyword>
<dbReference type="HAMAP" id="MF_01416">
    <property type="entry name" value="ATP_synth_delta_bact"/>
    <property type="match status" value="1"/>
</dbReference>
<dbReference type="NCBIfam" id="TIGR01145">
    <property type="entry name" value="ATP_synt_delta"/>
    <property type="match status" value="1"/>
</dbReference>
<dbReference type="AlphaFoldDB" id="A0A4P9WBD6"/>
<evidence type="ECO:0000256" key="7">
    <source>
        <dbReference type="ARBA" id="ARBA00023136"/>
    </source>
</evidence>
<dbReference type="Gene3D" id="1.10.520.20">
    <property type="entry name" value="N-terminal domain of the delta subunit of the F1F0-ATP synthase"/>
    <property type="match status" value="1"/>
</dbReference>
<name>A0A4P9WBD6_9FUNG</name>
<dbReference type="PRINTS" id="PR00125">
    <property type="entry name" value="ATPASEDELTA"/>
</dbReference>
<dbReference type="InterPro" id="IPR000711">
    <property type="entry name" value="ATPase_OSCP/dsu"/>
</dbReference>
<sequence>MAARSSGILSADSGVPLKLHGIDGRYTTALFTAATKNGSLEAVEADLAKIGALLEKDPQLRSFLETPLVDRAAKKEGIASIKKAAKTSATTQNFLELLAENGRLDQTSKVIKGFTALMAAHRGEVNVSVTSAKDLDAKVSKQLRDILQKSSLIEKNAKLIVTNKVDPQILGGLIIEVGEKTIDLSVSSKITKLNRLLTEAI</sequence>
<organism evidence="9 10">
    <name type="scientific">Blyttiomyces helicus</name>
    <dbReference type="NCBI Taxonomy" id="388810"/>
    <lineage>
        <taxon>Eukaryota</taxon>
        <taxon>Fungi</taxon>
        <taxon>Fungi incertae sedis</taxon>
        <taxon>Chytridiomycota</taxon>
        <taxon>Chytridiomycota incertae sedis</taxon>
        <taxon>Chytridiomycetes</taxon>
        <taxon>Chytridiomycetes incertae sedis</taxon>
        <taxon>Blyttiomyces</taxon>
    </lineage>
</organism>
<dbReference type="OrthoDB" id="1262810at2759"/>
<evidence type="ECO:0000256" key="6">
    <source>
        <dbReference type="ARBA" id="ARBA00023065"/>
    </source>
</evidence>
<protein>
    <recommendedName>
        <fullName evidence="3">ATP synthase subunit 5, mitochondrial</fullName>
    </recommendedName>
</protein>
<accession>A0A4P9WBD6</accession>
<evidence type="ECO:0000313" key="10">
    <source>
        <dbReference type="Proteomes" id="UP000269721"/>
    </source>
</evidence>
<keyword evidence="6" id="KW-0406">Ion transport</keyword>
<proteinExistence type="inferred from homology"/>
<keyword evidence="5" id="KW-0375">Hydrogen ion transport</keyword>
<evidence type="ECO:0000313" key="9">
    <source>
        <dbReference type="EMBL" id="RKO89929.1"/>
    </source>
</evidence>
<gene>
    <name evidence="9" type="ORF">BDK51DRAFT_35699</name>
</gene>
<dbReference type="SUPFAM" id="SSF47928">
    <property type="entry name" value="N-terminal domain of the delta subunit of the F1F0-ATP synthase"/>
    <property type="match status" value="1"/>
</dbReference>
<dbReference type="EMBL" id="KZ995812">
    <property type="protein sequence ID" value="RKO89929.1"/>
    <property type="molecule type" value="Genomic_DNA"/>
</dbReference>
<dbReference type="Pfam" id="PF00213">
    <property type="entry name" value="OSCP"/>
    <property type="match status" value="1"/>
</dbReference>
<dbReference type="GO" id="GO:0046933">
    <property type="term" value="F:proton-transporting ATP synthase activity, rotational mechanism"/>
    <property type="evidence" value="ECO:0007669"/>
    <property type="project" value="InterPro"/>
</dbReference>
<dbReference type="InterPro" id="IPR026015">
    <property type="entry name" value="ATP_synth_OSCP/delta_N_sf"/>
</dbReference>
<dbReference type="GO" id="GO:0016020">
    <property type="term" value="C:membrane"/>
    <property type="evidence" value="ECO:0007669"/>
    <property type="project" value="UniProtKB-SubCell"/>
</dbReference>
<dbReference type="PANTHER" id="PTHR11910">
    <property type="entry name" value="ATP SYNTHASE DELTA CHAIN"/>
    <property type="match status" value="1"/>
</dbReference>
<evidence type="ECO:0000256" key="8">
    <source>
        <dbReference type="ARBA" id="ARBA00023310"/>
    </source>
</evidence>
<evidence type="ECO:0000256" key="1">
    <source>
        <dbReference type="ARBA" id="ARBA00004370"/>
    </source>
</evidence>
<comment type="subcellular location">
    <subcellularLocation>
        <location evidence="1">Membrane</location>
    </subcellularLocation>
</comment>
<dbReference type="InterPro" id="IPR020781">
    <property type="entry name" value="ATPase_OSCP/d_CS"/>
</dbReference>
<keyword evidence="8" id="KW-0066">ATP synthesis</keyword>
<dbReference type="PROSITE" id="PS00389">
    <property type="entry name" value="ATPASE_DELTA"/>
    <property type="match status" value="1"/>
</dbReference>
<evidence type="ECO:0000256" key="3">
    <source>
        <dbReference type="ARBA" id="ARBA00014723"/>
    </source>
</evidence>